<accession>A0A3A8JAA0</accession>
<dbReference type="InterPro" id="IPR014043">
    <property type="entry name" value="Acyl_transferase_dom"/>
</dbReference>
<dbReference type="Gene3D" id="3.40.47.10">
    <property type="match status" value="1"/>
</dbReference>
<dbReference type="InterPro" id="IPR025110">
    <property type="entry name" value="AMP-bd_C"/>
</dbReference>
<evidence type="ECO:0000256" key="6">
    <source>
        <dbReference type="SAM" id="MobiDB-lite"/>
    </source>
</evidence>
<feature type="domain" description="Carrier" evidence="7">
    <location>
        <begin position="2621"/>
        <end position="2696"/>
    </location>
</feature>
<dbReference type="InterPro" id="IPR000873">
    <property type="entry name" value="AMP-dep_synth/lig_dom"/>
</dbReference>
<evidence type="ECO:0000313" key="9">
    <source>
        <dbReference type="EMBL" id="RKG92747.1"/>
    </source>
</evidence>
<dbReference type="GO" id="GO:0005737">
    <property type="term" value="C:cytoplasm"/>
    <property type="evidence" value="ECO:0007669"/>
    <property type="project" value="TreeGrafter"/>
</dbReference>
<keyword evidence="2" id="KW-0596">Phosphopantetheine</keyword>
<dbReference type="Pfam" id="PF00668">
    <property type="entry name" value="Condensation"/>
    <property type="match status" value="1"/>
</dbReference>
<feature type="domain" description="Carrier" evidence="7">
    <location>
        <begin position="1586"/>
        <end position="1661"/>
    </location>
</feature>
<dbReference type="InterPro" id="IPR020806">
    <property type="entry name" value="PKS_PP-bd"/>
</dbReference>
<dbReference type="SUPFAM" id="SSF53901">
    <property type="entry name" value="Thiolase-like"/>
    <property type="match status" value="1"/>
</dbReference>
<dbReference type="SMART" id="SM00825">
    <property type="entry name" value="PKS_KS"/>
    <property type="match status" value="1"/>
</dbReference>
<dbReference type="InterPro" id="IPR020845">
    <property type="entry name" value="AMP-binding_CS"/>
</dbReference>
<dbReference type="Pfam" id="PF00501">
    <property type="entry name" value="AMP-binding"/>
    <property type="match status" value="2"/>
</dbReference>
<evidence type="ECO:0000256" key="4">
    <source>
        <dbReference type="ARBA" id="ARBA00022679"/>
    </source>
</evidence>
<dbReference type="PANTHER" id="PTHR45527">
    <property type="entry name" value="NONRIBOSOMAL PEPTIDE SYNTHETASE"/>
    <property type="match status" value="1"/>
</dbReference>
<protein>
    <submittedName>
        <fullName evidence="9">Amino acid adenylation domain-containing protein</fullName>
    </submittedName>
</protein>
<keyword evidence="10" id="KW-1185">Reference proteome</keyword>
<dbReference type="Gene3D" id="3.30.559.30">
    <property type="entry name" value="Nonribosomal peptide synthetase, condensation domain"/>
    <property type="match status" value="1"/>
</dbReference>
<dbReference type="Pfam" id="PF02801">
    <property type="entry name" value="Ketoacyl-synt_C"/>
    <property type="match status" value="1"/>
</dbReference>
<dbReference type="Gene3D" id="3.30.70.3290">
    <property type="match status" value="1"/>
</dbReference>
<gene>
    <name evidence="9" type="ORF">D7V88_05165</name>
</gene>
<dbReference type="CDD" id="cd05930">
    <property type="entry name" value="A_NRPS"/>
    <property type="match status" value="2"/>
</dbReference>
<dbReference type="InterPro" id="IPR010071">
    <property type="entry name" value="AA_adenyl_dom"/>
</dbReference>
<feature type="domain" description="Ketosynthase family 3 (KS3)" evidence="8">
    <location>
        <begin position="1713"/>
        <end position="2135"/>
    </location>
</feature>
<dbReference type="InterPro" id="IPR016035">
    <property type="entry name" value="Acyl_Trfase/lysoPLipase"/>
</dbReference>
<dbReference type="InterPro" id="IPR001227">
    <property type="entry name" value="Ac_transferase_dom_sf"/>
</dbReference>
<dbReference type="Pfam" id="PF00698">
    <property type="entry name" value="Acyl_transf_1"/>
    <property type="match status" value="1"/>
</dbReference>
<dbReference type="Gene3D" id="3.40.50.980">
    <property type="match status" value="4"/>
</dbReference>
<dbReference type="GO" id="GO:0043041">
    <property type="term" value="P:amino acid activation for nonribosomal peptide biosynthetic process"/>
    <property type="evidence" value="ECO:0007669"/>
    <property type="project" value="TreeGrafter"/>
</dbReference>
<dbReference type="InterPro" id="IPR006162">
    <property type="entry name" value="Ppantetheine_attach_site"/>
</dbReference>
<dbReference type="InterPro" id="IPR014031">
    <property type="entry name" value="Ketoacyl_synth_C"/>
</dbReference>
<dbReference type="Pfam" id="PF00550">
    <property type="entry name" value="PP-binding"/>
    <property type="match status" value="3"/>
</dbReference>
<dbReference type="Gene3D" id="3.40.366.10">
    <property type="entry name" value="Malonyl-Coenzyme A Acyl Carrier Protein, domain 2"/>
    <property type="match status" value="1"/>
</dbReference>
<dbReference type="InterPro" id="IPR036736">
    <property type="entry name" value="ACP-like_sf"/>
</dbReference>
<name>A0A3A8JAA0_9BACT</name>
<dbReference type="InterPro" id="IPR001242">
    <property type="entry name" value="Condensation_dom"/>
</dbReference>
<dbReference type="SUPFAM" id="SSF55048">
    <property type="entry name" value="Probable ACP-binding domain of malonyl-CoA ACP transacylase"/>
    <property type="match status" value="1"/>
</dbReference>
<dbReference type="Gene3D" id="2.30.38.10">
    <property type="entry name" value="Luciferase, Domain 3"/>
    <property type="match status" value="2"/>
</dbReference>
<dbReference type="PROSITE" id="PS52004">
    <property type="entry name" value="KS3_2"/>
    <property type="match status" value="1"/>
</dbReference>
<dbReference type="SUPFAM" id="SSF47336">
    <property type="entry name" value="ACP-like"/>
    <property type="match status" value="3"/>
</dbReference>
<dbReference type="Gene3D" id="3.30.559.10">
    <property type="entry name" value="Chloramphenicol acetyltransferase-like domain"/>
    <property type="match status" value="1"/>
</dbReference>
<evidence type="ECO:0000259" key="8">
    <source>
        <dbReference type="PROSITE" id="PS52004"/>
    </source>
</evidence>
<dbReference type="InterPro" id="IPR016039">
    <property type="entry name" value="Thiolase-like"/>
</dbReference>
<dbReference type="InterPro" id="IPR014030">
    <property type="entry name" value="Ketoacyl_synth_N"/>
</dbReference>
<dbReference type="InterPro" id="IPR020841">
    <property type="entry name" value="PKS_Beta-ketoAc_synthase_dom"/>
</dbReference>
<dbReference type="CDD" id="cd19531">
    <property type="entry name" value="LCL_NRPS-like"/>
    <property type="match status" value="1"/>
</dbReference>
<dbReference type="InterPro" id="IPR009081">
    <property type="entry name" value="PP-bd_ACP"/>
</dbReference>
<dbReference type="PANTHER" id="PTHR45527:SF1">
    <property type="entry name" value="FATTY ACID SYNTHASE"/>
    <property type="match status" value="1"/>
</dbReference>
<feature type="compositionally biased region" description="Gly residues" evidence="6">
    <location>
        <begin position="1691"/>
        <end position="1702"/>
    </location>
</feature>
<dbReference type="InterPro" id="IPR045851">
    <property type="entry name" value="AMP-bd_C_sf"/>
</dbReference>
<dbReference type="SMART" id="SM00823">
    <property type="entry name" value="PKS_PP"/>
    <property type="match status" value="3"/>
</dbReference>
<comment type="similarity">
    <text evidence="5">In the C-terminal section; belongs to the NRP synthetase family.</text>
</comment>
<sequence length="2708" mass="289917">MAPAGGFLRPPLVHLLVEQHAAEHPSQVAISQGGESLTYAALDAQANRLAHALLARGAGPDRVIGICLPRSTRLVVSLLAVLKTGAAWLPLDPSSPPERLRHMATSAGAMAVIGEGVAAERLAASGLQVLLLPERELASFPDVNPEVRVLPDQLAYVIHTSGSTGLPKGVMISHRALAAFTAHHRATFALSPADRVGVVASLGFDALVMSILPSLASGARLELPEDEETRLSPRKLQEWLLARDITFAFLPTPLAERVLALPWPETCALRLLLTGGDRLHVRPRPGMPFQFVNGYGPAECTIYCTSNVVPPARASHEERLPSIGRPIDGAEIHLLDPALRPVAEAETGEIFIGGTGLARGYVEAPGLTAERFIPHPFSPTGGERLYRTGDLGRRAPDGSLEFLGRVDSQVKVRGIRIEPAEITAALQTHPHVGAAHVMARSTGALTPDGDVFFVAWFTPRDARAVPGTEQLREHLRAWLPEAMMPRTFVVVDALPLGPNGKVDVQALPVPALHAPRSREYVAPRTELEQGLARVWQEELRLEQVGLQDDFFELGGHSLLATRITSRIEDTLGLCVSLAQLFAHPRIALLAELLESRGAALAKDVLPPVVRAADPSRAPLSVQQEQVWFLQKLSPDSISYQAQTTLRVMGGLDLPVLERALTELTRRHELLRTTYEEVDGRPWQCVQPVTPVRVPLLDLSALPEDVRERRREEAIREELRRPLSLFALPLARWSALRLAPDEHEIVLVEHHVVHDGVSFSVLMRELDALYNAYLRGEDSPLPEPAVQYRDFAVWQRAALEAPGMKAQLAYWRERLAGAPEVLPLRTDRPRPPVQGFNGDLLRLELPPALPGALRTFCQREGVTLFHALFSAFATLLHRYTGEQDLCIGSAFAARAGIRNIENLIGMFVNAVVLRCDVSGAPSFRQLVHQVKDITSAAAEHQTYPFLKLVEALGVKRDPSRNPLIQAMFSFHDSAVPSPRLGSASCTIFERGNGSSKVDLDVVAIPHAGRHLGDASRGDDRISLIWEYNRDLFDRATMERMSAHFLRLLEVAVRSPDTAVSRLPMLTDAEQHALLSERNGPEVSTAEPPVQLQVLEQARRTPGAVAVRDEAGALTYAELIRRATLLAEHLRRQGTAASSLIGICAPRGAELVTAELGVLLAGAAYLPLDPEHPAERLALLLADGGVRQVVTTGALRERLPATLEQVCVEDFHAPGTPRGQPSADARPGQLAYVMYTSGSTGTPKGVMVEHGSLSNLVGWHRRAFGLDANSRATLLYSPAFDPSAAEIWPALTAGATLHVPGQDVRLSPERLQAWLLSERITFTDLPTTLVERLLALAWPDACELRTVLAGGDRLLSRPRPGMPWRLFNQYGPTETTVTATSSEVLASGPEASLPAIGRPIAGTTAYVLDAELQPVPLGAGGALYLGGAGVARGYLNRPDLTASSFIPDPFSSRPGARLYRTGDHVRIRPDGELEFLGRMDAQLKLRGFRVEPAEISARLRTCPGIAEAHVRAWSAPGAEPRLVGYLVPRAGHAVPSPARLREHLARELPAYMIPSAYVELGALPLTHGGKVDERALPAPTVTQASQVPLANELERQLAGLWCETLRLERVGAEDNFFDLGGHSLLLGQVQHLLKSRLGHDVPMVKLFEFPTVRALAGHLQGQGDGGAAAVAREQRQEQRQSGLARMMGRAETAGGGQHAGGAGTGSSVTPWEDRSAHIAVVGLACRFPGATNAEAFWANLAGGVESITFFGPDGHPREQPPGEAAVGEEVPAFGLVADADRFDAAAFGCSPQEALMLDPQQRVFLECAREALEDAGYDPARYPGAIGLYAGGSETSYLSALRARRELLAGASDWQLRLATGMDFLTSRVAYKLGLRGPAVTVQTACSTSLVAIHLAAQALLAGDCDIALAGGASVHAPPRFGHYSEGGPLSPDGRCRAFDAKAQGTVGSNGAGLVVLKRLADALADGDTIRAVLRGSAINNDAAGKIGFTAPSVEGQASVIETALRVAGVTSESITAIEAHGTGTRLGDPIELAALTKAFDTRQRQFCWIGSVKTNIGHTDAAAGVAGFIKTVLALEHRKLPPSLNFEQPNPEIDFEHSPFRVNTQLRDWDTGGLPRRAGVSSLGIGGTNAHVVLEEAPASSESQRTRTPQLLVLSAHGPAALARAVDRLGGHLRAHPDIPLGDVAWTLQVGRTVLAHRAFAVGQDTADVLRALEEQQGPASDARPEPGPRPVVFMFPGHGGQHVGMGRELYAAQPAFREAVDACRAHLTPVLGFDLGTVLHPDPSDAVACERASARMGEFVTGQLCVFVIEYAVARLWERWGVKPAAVVGHSLGAYAAATVAGVFCLEDALRLVLERSRILASLPSGAMLAVPLPESELRPLLHAGLSLAAVNGPAQCVVSGPVADIEALQARLTASGVESRLLRIPGAGHSHLVEPSLAAFTDCVQRIERHPPTLPWISDLTGAAVTAEQAVDPAYWAAHLRHTVRFGDALGTLLAGPASLFLEVGPGRTLATLARQHPDAGTHLTVATLPHPADNTSDLVSALTAAGRLWTAGVPLSWQELHAGVRPQRVPLPTYPFERQRYLVEAPNPATPVTRLAEAEAIPPVHAASAITAGQEQPEAGDDATVRRIATAFAEVLGLPRVGLHDNFFELGGDSLMAAQLIARLRPHVSTPLRVKAIFRSPTVARLARFLEEAASTASPPTGSSSQ</sequence>
<dbReference type="Gene3D" id="3.30.300.30">
    <property type="match status" value="2"/>
</dbReference>
<evidence type="ECO:0000313" key="10">
    <source>
        <dbReference type="Proteomes" id="UP000268094"/>
    </source>
</evidence>
<dbReference type="CDD" id="cd00833">
    <property type="entry name" value="PKS"/>
    <property type="match status" value="1"/>
</dbReference>
<evidence type="ECO:0000256" key="5">
    <source>
        <dbReference type="ARBA" id="ARBA00029443"/>
    </source>
</evidence>
<keyword evidence="4" id="KW-0808">Transferase</keyword>
<dbReference type="InterPro" id="IPR023213">
    <property type="entry name" value="CAT-like_dom_sf"/>
</dbReference>
<keyword evidence="3" id="KW-0597">Phosphoprotein</keyword>
<dbReference type="Gene3D" id="3.30.70.250">
    <property type="entry name" value="Malonyl-CoA ACP transacylase, ACP-binding"/>
    <property type="match status" value="1"/>
</dbReference>
<dbReference type="Pfam" id="PF00109">
    <property type="entry name" value="ketoacyl-synt"/>
    <property type="match status" value="1"/>
</dbReference>
<dbReference type="Proteomes" id="UP000268094">
    <property type="component" value="Unassembled WGS sequence"/>
</dbReference>
<dbReference type="InterPro" id="IPR016036">
    <property type="entry name" value="Malonyl_transacylase_ACP-bd"/>
</dbReference>
<evidence type="ECO:0000259" key="7">
    <source>
        <dbReference type="PROSITE" id="PS50075"/>
    </source>
</evidence>
<organism evidence="9 10">
    <name type="scientific">Corallococcus terminator</name>
    <dbReference type="NCBI Taxonomy" id="2316733"/>
    <lineage>
        <taxon>Bacteria</taxon>
        <taxon>Pseudomonadati</taxon>
        <taxon>Myxococcota</taxon>
        <taxon>Myxococcia</taxon>
        <taxon>Myxococcales</taxon>
        <taxon>Cystobacterineae</taxon>
        <taxon>Myxococcaceae</taxon>
        <taxon>Corallococcus</taxon>
    </lineage>
</organism>
<dbReference type="NCBIfam" id="TIGR01733">
    <property type="entry name" value="AA-adenyl-dom"/>
    <property type="match status" value="2"/>
</dbReference>
<dbReference type="Pfam" id="PF16197">
    <property type="entry name" value="KAsynt_C_assoc"/>
    <property type="match status" value="1"/>
</dbReference>
<proteinExistence type="inferred from homology"/>
<feature type="domain" description="Carrier" evidence="7">
    <location>
        <begin position="522"/>
        <end position="597"/>
    </location>
</feature>
<dbReference type="SMART" id="SM00827">
    <property type="entry name" value="PKS_AT"/>
    <property type="match status" value="1"/>
</dbReference>
<dbReference type="InterPro" id="IPR032821">
    <property type="entry name" value="PKS_assoc"/>
</dbReference>
<comment type="cofactor">
    <cofactor evidence="1">
        <name>pantetheine 4'-phosphate</name>
        <dbReference type="ChEBI" id="CHEBI:47942"/>
    </cofactor>
</comment>
<dbReference type="PROSITE" id="PS50075">
    <property type="entry name" value="CARRIER"/>
    <property type="match status" value="3"/>
</dbReference>
<feature type="region of interest" description="Disordered" evidence="6">
    <location>
        <begin position="1661"/>
        <end position="1707"/>
    </location>
</feature>
<dbReference type="Gene3D" id="1.10.1200.10">
    <property type="entry name" value="ACP-like"/>
    <property type="match status" value="3"/>
</dbReference>
<dbReference type="SUPFAM" id="SSF56801">
    <property type="entry name" value="Acetyl-CoA synthetase-like"/>
    <property type="match status" value="2"/>
</dbReference>
<dbReference type="GO" id="GO:0004315">
    <property type="term" value="F:3-oxoacyl-[acyl-carrier-protein] synthase activity"/>
    <property type="evidence" value="ECO:0007669"/>
    <property type="project" value="InterPro"/>
</dbReference>
<dbReference type="FunFam" id="3.40.50.980:FF:000001">
    <property type="entry name" value="Non-ribosomal peptide synthetase"/>
    <property type="match status" value="2"/>
</dbReference>
<dbReference type="GO" id="GO:0006633">
    <property type="term" value="P:fatty acid biosynthetic process"/>
    <property type="evidence" value="ECO:0007669"/>
    <property type="project" value="InterPro"/>
</dbReference>
<dbReference type="SUPFAM" id="SSF52777">
    <property type="entry name" value="CoA-dependent acyltransferases"/>
    <property type="match status" value="2"/>
</dbReference>
<dbReference type="GO" id="GO:0044550">
    <property type="term" value="P:secondary metabolite biosynthetic process"/>
    <property type="evidence" value="ECO:0007669"/>
    <property type="project" value="TreeGrafter"/>
</dbReference>
<dbReference type="PROSITE" id="PS00012">
    <property type="entry name" value="PHOSPHOPANTETHEINE"/>
    <property type="match status" value="2"/>
</dbReference>
<evidence type="ECO:0000256" key="3">
    <source>
        <dbReference type="ARBA" id="ARBA00022553"/>
    </source>
</evidence>
<dbReference type="GO" id="GO:0031177">
    <property type="term" value="F:phosphopantetheine binding"/>
    <property type="evidence" value="ECO:0007669"/>
    <property type="project" value="InterPro"/>
</dbReference>
<comment type="caution">
    <text evidence="9">The sequence shown here is derived from an EMBL/GenBank/DDBJ whole genome shotgun (WGS) entry which is preliminary data.</text>
</comment>
<reference evidence="10" key="1">
    <citation type="submission" date="2018-09" db="EMBL/GenBank/DDBJ databases">
        <authorList>
            <person name="Livingstone P.G."/>
            <person name="Whitworth D.E."/>
        </authorList>
    </citation>
    <scope>NUCLEOTIDE SEQUENCE [LARGE SCALE GENOMIC DNA]</scope>
    <source>
        <strain evidence="10">CA054A</strain>
    </source>
</reference>
<dbReference type="EMBL" id="RAVZ01000020">
    <property type="protein sequence ID" value="RKG92747.1"/>
    <property type="molecule type" value="Genomic_DNA"/>
</dbReference>
<evidence type="ECO:0000256" key="1">
    <source>
        <dbReference type="ARBA" id="ARBA00001957"/>
    </source>
</evidence>
<dbReference type="PROSITE" id="PS00606">
    <property type="entry name" value="KS3_1"/>
    <property type="match status" value="1"/>
</dbReference>
<dbReference type="FunFam" id="2.30.38.10:FF:000001">
    <property type="entry name" value="Non-ribosomal peptide synthetase PvdI"/>
    <property type="match status" value="1"/>
</dbReference>
<evidence type="ECO:0000256" key="2">
    <source>
        <dbReference type="ARBA" id="ARBA00022450"/>
    </source>
</evidence>
<dbReference type="InterPro" id="IPR018201">
    <property type="entry name" value="Ketoacyl_synth_AS"/>
</dbReference>
<dbReference type="FunFam" id="1.10.1200.10:FF:000005">
    <property type="entry name" value="Nonribosomal peptide synthetase 1"/>
    <property type="match status" value="1"/>
</dbReference>
<dbReference type="PROSITE" id="PS00455">
    <property type="entry name" value="AMP_BINDING"/>
    <property type="match status" value="2"/>
</dbReference>
<dbReference type="SUPFAM" id="SSF52151">
    <property type="entry name" value="FabD/lysophospholipase-like"/>
    <property type="match status" value="1"/>
</dbReference>
<dbReference type="Pfam" id="PF13193">
    <property type="entry name" value="AMP-binding_C"/>
    <property type="match status" value="1"/>
</dbReference>